<keyword evidence="4" id="KW-1185">Reference proteome</keyword>
<dbReference type="SUPFAM" id="SSF52833">
    <property type="entry name" value="Thioredoxin-like"/>
    <property type="match status" value="1"/>
</dbReference>
<feature type="region of interest" description="Disordered" evidence="2">
    <location>
        <begin position="194"/>
        <end position="280"/>
    </location>
</feature>
<gene>
    <name evidence="3" type="ORF">GALMADRAFT_234168</name>
</gene>
<dbReference type="PANTHER" id="PTHR12232:SF0">
    <property type="entry name" value="THIOREDOXIN DOMAIN-CONTAINING PROTEIN"/>
    <property type="match status" value="1"/>
</dbReference>
<feature type="compositionally biased region" description="Basic and acidic residues" evidence="2">
    <location>
        <begin position="247"/>
        <end position="280"/>
    </location>
</feature>
<reference evidence="4" key="1">
    <citation type="journal article" date="2014" name="Proc. Natl. Acad. Sci. U.S.A.">
        <title>Extensive sampling of basidiomycete genomes demonstrates inadequacy of the white-rot/brown-rot paradigm for wood decay fungi.</title>
        <authorList>
            <person name="Riley R."/>
            <person name="Salamov A.A."/>
            <person name="Brown D.W."/>
            <person name="Nagy L.G."/>
            <person name="Floudas D."/>
            <person name="Held B.W."/>
            <person name="Levasseur A."/>
            <person name="Lombard V."/>
            <person name="Morin E."/>
            <person name="Otillar R."/>
            <person name="Lindquist E.A."/>
            <person name="Sun H."/>
            <person name="LaButti K.M."/>
            <person name="Schmutz J."/>
            <person name="Jabbour D."/>
            <person name="Luo H."/>
            <person name="Baker S.E."/>
            <person name="Pisabarro A.G."/>
            <person name="Walton J.D."/>
            <person name="Blanchette R.A."/>
            <person name="Henrissat B."/>
            <person name="Martin F."/>
            <person name="Cullen D."/>
            <person name="Hibbett D.S."/>
            <person name="Grigoriev I.V."/>
        </authorList>
    </citation>
    <scope>NUCLEOTIDE SEQUENCE [LARGE SCALE GENOMIC DNA]</scope>
    <source>
        <strain evidence="4">CBS 339.88</strain>
    </source>
</reference>
<evidence type="ECO:0000313" key="3">
    <source>
        <dbReference type="EMBL" id="KDR85346.1"/>
    </source>
</evidence>
<evidence type="ECO:0008006" key="5">
    <source>
        <dbReference type="Google" id="ProtNLM"/>
    </source>
</evidence>
<dbReference type="AlphaFoldDB" id="A0A067TQ78"/>
<dbReference type="InterPro" id="IPR036249">
    <property type="entry name" value="Thioredoxin-like_sf"/>
</dbReference>
<dbReference type="InterPro" id="IPR051033">
    <property type="entry name" value="SH3BGR"/>
</dbReference>
<dbReference type="OrthoDB" id="9932926at2759"/>
<feature type="compositionally biased region" description="Basic and acidic residues" evidence="2">
    <location>
        <begin position="216"/>
        <end position="238"/>
    </location>
</feature>
<protein>
    <recommendedName>
        <fullName evidence="5">Glutaredoxin domain-containing protein</fullName>
    </recommendedName>
</protein>
<dbReference type="Pfam" id="PF04908">
    <property type="entry name" value="SH3BGR"/>
    <property type="match status" value="1"/>
</dbReference>
<dbReference type="PANTHER" id="PTHR12232">
    <property type="entry name" value="SH3 DOMAIN-BINDING GLUTAMIC ACID-RICH-LIKE PROTEIN"/>
    <property type="match status" value="1"/>
</dbReference>
<name>A0A067TQ78_GALM3</name>
<organism evidence="3 4">
    <name type="scientific">Galerina marginata (strain CBS 339.88)</name>
    <dbReference type="NCBI Taxonomy" id="685588"/>
    <lineage>
        <taxon>Eukaryota</taxon>
        <taxon>Fungi</taxon>
        <taxon>Dikarya</taxon>
        <taxon>Basidiomycota</taxon>
        <taxon>Agaricomycotina</taxon>
        <taxon>Agaricomycetes</taxon>
        <taxon>Agaricomycetidae</taxon>
        <taxon>Agaricales</taxon>
        <taxon>Agaricineae</taxon>
        <taxon>Strophariaceae</taxon>
        <taxon>Galerina</taxon>
    </lineage>
</organism>
<dbReference type="Gene3D" id="3.40.30.10">
    <property type="entry name" value="Glutaredoxin"/>
    <property type="match status" value="1"/>
</dbReference>
<evidence type="ECO:0000256" key="2">
    <source>
        <dbReference type="SAM" id="MobiDB-lite"/>
    </source>
</evidence>
<evidence type="ECO:0000256" key="1">
    <source>
        <dbReference type="ARBA" id="ARBA00007764"/>
    </source>
</evidence>
<dbReference type="HOGENOM" id="CLU_075375_1_0_1"/>
<dbReference type="EMBL" id="KL142367">
    <property type="protein sequence ID" value="KDR85346.1"/>
    <property type="molecule type" value="Genomic_DNA"/>
</dbReference>
<dbReference type="InterPro" id="IPR006993">
    <property type="entry name" value="Glut_rich_SH3-bd"/>
</dbReference>
<sequence>MPSPPIALFMTTIASQPALRQRQEYIFRILQVKKIPFTTYDLASDEDAKRLWRRKAPQDKQQIPGILVGGKFPGTFADFEDAVEHDELDIFLRLKESWDPAIDEDRPPPPVKPVGIPGASSPLQMTPEHLRSKMFAPTSSPSPLKGKIVPVNRRTNELDMGDELSGYGLQGVKVTQDELLDLIAELGLGGDEAGALAKGLSGATKPLSTSTAKKAGKSDARQEEPVPKKEDTVEKKELVAGQTVDPEPAKVEDTKAETGDPEATKADDKVEDPKVAAEKP</sequence>
<dbReference type="GO" id="GO:0005737">
    <property type="term" value="C:cytoplasm"/>
    <property type="evidence" value="ECO:0007669"/>
    <property type="project" value="TreeGrafter"/>
</dbReference>
<accession>A0A067TQ78</accession>
<comment type="similarity">
    <text evidence="1">Belongs to the SH3BGR family.</text>
</comment>
<evidence type="ECO:0000313" key="4">
    <source>
        <dbReference type="Proteomes" id="UP000027222"/>
    </source>
</evidence>
<dbReference type="STRING" id="685588.A0A067TQ78"/>
<dbReference type="Proteomes" id="UP000027222">
    <property type="component" value="Unassembled WGS sequence"/>
</dbReference>
<proteinExistence type="inferred from homology"/>